<protein>
    <submittedName>
        <fullName evidence="1">Uncharacterized protein</fullName>
    </submittedName>
</protein>
<evidence type="ECO:0000313" key="2">
    <source>
        <dbReference type="Proteomes" id="UP000314294"/>
    </source>
</evidence>
<keyword evidence="2" id="KW-1185">Reference proteome</keyword>
<dbReference type="EMBL" id="SRLO01012503">
    <property type="protein sequence ID" value="TNN25451.1"/>
    <property type="molecule type" value="Genomic_DNA"/>
</dbReference>
<reference evidence="1 2" key="1">
    <citation type="submission" date="2019-03" db="EMBL/GenBank/DDBJ databases">
        <title>First draft genome of Liparis tanakae, snailfish: a comprehensive survey of snailfish specific genes.</title>
        <authorList>
            <person name="Kim W."/>
            <person name="Song I."/>
            <person name="Jeong J.-H."/>
            <person name="Kim D."/>
            <person name="Kim S."/>
            <person name="Ryu S."/>
            <person name="Song J.Y."/>
            <person name="Lee S.K."/>
        </authorList>
    </citation>
    <scope>NUCLEOTIDE SEQUENCE [LARGE SCALE GENOMIC DNA]</scope>
    <source>
        <tissue evidence="1">Muscle</tissue>
    </source>
</reference>
<dbReference type="Proteomes" id="UP000314294">
    <property type="component" value="Unassembled WGS sequence"/>
</dbReference>
<gene>
    <name evidence="1" type="ORF">EYF80_064420</name>
</gene>
<evidence type="ECO:0000313" key="1">
    <source>
        <dbReference type="EMBL" id="TNN25451.1"/>
    </source>
</evidence>
<comment type="caution">
    <text evidence="1">The sequence shown here is derived from an EMBL/GenBank/DDBJ whole genome shotgun (WGS) entry which is preliminary data.</text>
</comment>
<dbReference type="AlphaFoldDB" id="A0A4Z2E9L8"/>
<organism evidence="1 2">
    <name type="scientific">Liparis tanakae</name>
    <name type="common">Tanaka's snailfish</name>
    <dbReference type="NCBI Taxonomy" id="230148"/>
    <lineage>
        <taxon>Eukaryota</taxon>
        <taxon>Metazoa</taxon>
        <taxon>Chordata</taxon>
        <taxon>Craniata</taxon>
        <taxon>Vertebrata</taxon>
        <taxon>Euteleostomi</taxon>
        <taxon>Actinopterygii</taxon>
        <taxon>Neopterygii</taxon>
        <taxon>Teleostei</taxon>
        <taxon>Neoteleostei</taxon>
        <taxon>Acanthomorphata</taxon>
        <taxon>Eupercaria</taxon>
        <taxon>Perciformes</taxon>
        <taxon>Cottioidei</taxon>
        <taxon>Cottales</taxon>
        <taxon>Liparidae</taxon>
        <taxon>Liparis</taxon>
    </lineage>
</organism>
<sequence length="87" mass="9296">MAVAAMACVEGSPYSASTRVSSLTTGGDRGRGSFSTSFITWPTGPRRGRLRLPGLFKAPPLVYLMSGCLLEEAEETLMTAFHRAEAL</sequence>
<proteinExistence type="predicted"/>
<accession>A0A4Z2E9L8</accession>
<name>A0A4Z2E9L8_9TELE</name>